<evidence type="ECO:0000313" key="1">
    <source>
        <dbReference type="EMBL" id="KKK93868.1"/>
    </source>
</evidence>
<proteinExistence type="predicted"/>
<organism evidence="1">
    <name type="scientific">marine sediment metagenome</name>
    <dbReference type="NCBI Taxonomy" id="412755"/>
    <lineage>
        <taxon>unclassified sequences</taxon>
        <taxon>metagenomes</taxon>
        <taxon>ecological metagenomes</taxon>
    </lineage>
</organism>
<dbReference type="AlphaFoldDB" id="A0A0F8ZJ92"/>
<name>A0A0F8ZJ92_9ZZZZ</name>
<accession>A0A0F8ZJ92</accession>
<protein>
    <submittedName>
        <fullName evidence="1">Uncharacterized protein</fullName>
    </submittedName>
</protein>
<reference evidence="1" key="1">
    <citation type="journal article" date="2015" name="Nature">
        <title>Complex archaea that bridge the gap between prokaryotes and eukaryotes.</title>
        <authorList>
            <person name="Spang A."/>
            <person name="Saw J.H."/>
            <person name="Jorgensen S.L."/>
            <person name="Zaremba-Niedzwiedzka K."/>
            <person name="Martijn J."/>
            <person name="Lind A.E."/>
            <person name="van Eijk R."/>
            <person name="Schleper C."/>
            <person name="Guy L."/>
            <person name="Ettema T.J."/>
        </authorList>
    </citation>
    <scope>NUCLEOTIDE SEQUENCE</scope>
</reference>
<comment type="caution">
    <text evidence="1">The sequence shown here is derived from an EMBL/GenBank/DDBJ whole genome shotgun (WGS) entry which is preliminary data.</text>
</comment>
<dbReference type="EMBL" id="LAZR01047589">
    <property type="protein sequence ID" value="KKK93868.1"/>
    <property type="molecule type" value="Genomic_DNA"/>
</dbReference>
<sequence>MDKIPVRHIRKAMLEYKLARTAIFKSLGSIVQNIEHMDKAIMSIKLGLTVEPKEGKVNVFNKIFQIVRGRIKA</sequence>
<gene>
    <name evidence="1" type="ORF">LCGC14_2688580</name>
</gene>